<evidence type="ECO:0000313" key="2">
    <source>
        <dbReference type="Proteomes" id="UP000191154"/>
    </source>
</evidence>
<name>A0A1S8NGN6_CLOSA</name>
<accession>A0A1S8NGN6</accession>
<dbReference type="EMBL" id="LZYZ01000003">
    <property type="protein sequence ID" value="OOM13566.1"/>
    <property type="molecule type" value="Genomic_DNA"/>
</dbReference>
<protein>
    <recommendedName>
        <fullName evidence="3">DUF3953 domain-containing protein</fullName>
    </recommendedName>
</protein>
<evidence type="ECO:0000313" key="1">
    <source>
        <dbReference type="EMBL" id="OOM13566.1"/>
    </source>
</evidence>
<organism evidence="1 2">
    <name type="scientific">Clostridium saccharobutylicum</name>
    <dbReference type="NCBI Taxonomy" id="169679"/>
    <lineage>
        <taxon>Bacteria</taxon>
        <taxon>Bacillati</taxon>
        <taxon>Bacillota</taxon>
        <taxon>Clostridia</taxon>
        <taxon>Eubacteriales</taxon>
        <taxon>Clostridiaceae</taxon>
        <taxon>Clostridium</taxon>
    </lineage>
</organism>
<sequence length="84" mass="9477">MIKKTFYIINFILAITLPILSLNLIESNSNPNDCFPFIFICLGLCNTFLGINLLNDNKKLLSISSFMLAGFFFILVGSKIYIYG</sequence>
<reference evidence="1 2" key="1">
    <citation type="submission" date="2016-05" db="EMBL/GenBank/DDBJ databases">
        <title>Microbial solvent formation.</title>
        <authorList>
            <person name="Poehlein A."/>
            <person name="Montoya Solano J.D."/>
            <person name="Flitsch S."/>
            <person name="Krabben P."/>
            <person name="Duerre P."/>
            <person name="Daniel R."/>
        </authorList>
    </citation>
    <scope>NUCLEOTIDE SEQUENCE [LARGE SCALE GENOMIC DNA]</scope>
    <source>
        <strain evidence="1 2">L1-8</strain>
    </source>
</reference>
<comment type="caution">
    <text evidence="1">The sequence shown here is derived from an EMBL/GenBank/DDBJ whole genome shotgun (WGS) entry which is preliminary data.</text>
</comment>
<dbReference type="AlphaFoldDB" id="A0A1S8NGN6"/>
<gene>
    <name evidence="1" type="ORF">CLOSAC_16520</name>
</gene>
<dbReference type="Proteomes" id="UP000191154">
    <property type="component" value="Unassembled WGS sequence"/>
</dbReference>
<dbReference type="RefSeq" id="WP_041716131.1">
    <property type="nucleotide sequence ID" value="NZ_CP016086.1"/>
</dbReference>
<evidence type="ECO:0008006" key="3">
    <source>
        <dbReference type="Google" id="ProtNLM"/>
    </source>
</evidence>
<proteinExistence type="predicted"/>
<dbReference type="GeneID" id="55473798"/>